<evidence type="ECO:0000313" key="3">
    <source>
        <dbReference type="Proteomes" id="UP001642260"/>
    </source>
</evidence>
<gene>
    <name evidence="2" type="ORF">ERUC_LOCUS32272</name>
</gene>
<sequence>MSARGKGGKGLGKGRAKSEETQESSERQHSRNYQACDQASCSQRRCEANQRFDLRRNERSSEGLSRECYKRRCDVY</sequence>
<feature type="region of interest" description="Disordered" evidence="1">
    <location>
        <begin position="1"/>
        <end position="45"/>
    </location>
</feature>
<protein>
    <submittedName>
        <fullName evidence="2">Uncharacterized protein</fullName>
    </submittedName>
</protein>
<reference evidence="2 3" key="1">
    <citation type="submission" date="2022-03" db="EMBL/GenBank/DDBJ databases">
        <authorList>
            <person name="Macdonald S."/>
            <person name="Ahmed S."/>
            <person name="Newling K."/>
        </authorList>
    </citation>
    <scope>NUCLEOTIDE SEQUENCE [LARGE SCALE GENOMIC DNA]</scope>
</reference>
<evidence type="ECO:0000313" key="2">
    <source>
        <dbReference type="EMBL" id="CAH8375977.1"/>
    </source>
</evidence>
<evidence type="ECO:0000256" key="1">
    <source>
        <dbReference type="SAM" id="MobiDB-lite"/>
    </source>
</evidence>
<accession>A0ABC8L4N3</accession>
<proteinExistence type="predicted"/>
<dbReference type="AlphaFoldDB" id="A0ABC8L4N3"/>
<dbReference type="Proteomes" id="UP001642260">
    <property type="component" value="Unassembled WGS sequence"/>
</dbReference>
<name>A0ABC8L4N3_ERUVS</name>
<keyword evidence="3" id="KW-1185">Reference proteome</keyword>
<organism evidence="2 3">
    <name type="scientific">Eruca vesicaria subsp. sativa</name>
    <name type="common">Garden rocket</name>
    <name type="synonym">Eruca sativa</name>
    <dbReference type="NCBI Taxonomy" id="29727"/>
    <lineage>
        <taxon>Eukaryota</taxon>
        <taxon>Viridiplantae</taxon>
        <taxon>Streptophyta</taxon>
        <taxon>Embryophyta</taxon>
        <taxon>Tracheophyta</taxon>
        <taxon>Spermatophyta</taxon>
        <taxon>Magnoliopsida</taxon>
        <taxon>eudicotyledons</taxon>
        <taxon>Gunneridae</taxon>
        <taxon>Pentapetalae</taxon>
        <taxon>rosids</taxon>
        <taxon>malvids</taxon>
        <taxon>Brassicales</taxon>
        <taxon>Brassicaceae</taxon>
        <taxon>Brassiceae</taxon>
        <taxon>Eruca</taxon>
    </lineage>
</organism>
<feature type="compositionally biased region" description="Basic and acidic residues" evidence="1">
    <location>
        <begin position="16"/>
        <end position="29"/>
    </location>
</feature>
<comment type="caution">
    <text evidence="2">The sequence shown here is derived from an EMBL/GenBank/DDBJ whole genome shotgun (WGS) entry which is preliminary data.</text>
</comment>
<dbReference type="EMBL" id="CAKOAT010462931">
    <property type="protein sequence ID" value="CAH8375977.1"/>
    <property type="molecule type" value="Genomic_DNA"/>
</dbReference>
<feature type="compositionally biased region" description="Polar residues" evidence="1">
    <location>
        <begin position="31"/>
        <end position="43"/>
    </location>
</feature>